<keyword evidence="5" id="KW-1185">Reference proteome</keyword>
<dbReference type="GO" id="GO:0008758">
    <property type="term" value="F:UDP-2,3-diacylglucosamine hydrolase activity"/>
    <property type="evidence" value="ECO:0007669"/>
    <property type="project" value="TreeGrafter"/>
</dbReference>
<accession>A0AA42J0C9</accession>
<dbReference type="InterPro" id="IPR051158">
    <property type="entry name" value="Metallophosphoesterase_sf"/>
</dbReference>
<dbReference type="InterPro" id="IPR029052">
    <property type="entry name" value="Metallo-depent_PP-like"/>
</dbReference>
<dbReference type="AlphaFoldDB" id="A0AA42J0C9"/>
<reference evidence="4" key="1">
    <citation type="journal article" date="2023" name="Int. J. Syst. Evol. Microbiol.">
        <title>&lt;i&gt;Holtiella tumoricola&lt;/i&gt; gen. nov. sp. nov., isolated from a human clinical sample.</title>
        <authorList>
            <person name="Allen-Vercoe E."/>
            <person name="Daigneault M.C."/>
            <person name="Vancuren S.J."/>
            <person name="Cochrane K."/>
            <person name="O'Neal L.L."/>
            <person name="Sankaranarayanan K."/>
            <person name="Lawson P.A."/>
        </authorList>
    </citation>
    <scope>NUCLEOTIDE SEQUENCE</scope>
    <source>
        <strain evidence="4">CC70A</strain>
    </source>
</reference>
<gene>
    <name evidence="4" type="ORF">PBV87_07685</name>
</gene>
<dbReference type="InterPro" id="IPR004843">
    <property type="entry name" value="Calcineurin-like_PHP"/>
</dbReference>
<evidence type="ECO:0000313" key="5">
    <source>
        <dbReference type="Proteomes" id="UP001169242"/>
    </source>
</evidence>
<evidence type="ECO:0000313" key="4">
    <source>
        <dbReference type="EMBL" id="MDA3731357.1"/>
    </source>
</evidence>
<dbReference type="CDD" id="cd07385">
    <property type="entry name" value="MPP_YkuE_C"/>
    <property type="match status" value="1"/>
</dbReference>
<evidence type="ECO:0000259" key="3">
    <source>
        <dbReference type="Pfam" id="PF00149"/>
    </source>
</evidence>
<organism evidence="4 5">
    <name type="scientific">Holtiella tumoricola</name>
    <dbReference type="NCBI Taxonomy" id="3018743"/>
    <lineage>
        <taxon>Bacteria</taxon>
        <taxon>Bacillati</taxon>
        <taxon>Bacillota</taxon>
        <taxon>Clostridia</taxon>
        <taxon>Lachnospirales</taxon>
        <taxon>Cellulosilyticaceae</taxon>
        <taxon>Holtiella</taxon>
    </lineage>
</organism>
<dbReference type="Pfam" id="PF00149">
    <property type="entry name" value="Metallophos"/>
    <property type="match status" value="1"/>
</dbReference>
<dbReference type="GO" id="GO:0009245">
    <property type="term" value="P:lipid A biosynthetic process"/>
    <property type="evidence" value="ECO:0007669"/>
    <property type="project" value="TreeGrafter"/>
</dbReference>
<name>A0AA42J0C9_9FIRM</name>
<keyword evidence="1" id="KW-0479">Metal-binding</keyword>
<proteinExistence type="predicted"/>
<dbReference type="GO" id="GO:0046872">
    <property type="term" value="F:metal ion binding"/>
    <property type="evidence" value="ECO:0007669"/>
    <property type="project" value="UniProtKB-KW"/>
</dbReference>
<dbReference type="PANTHER" id="PTHR31302:SF31">
    <property type="entry name" value="PHOSPHODIESTERASE YAEI"/>
    <property type="match status" value="1"/>
</dbReference>
<dbReference type="SUPFAM" id="SSF56300">
    <property type="entry name" value="Metallo-dependent phosphatases"/>
    <property type="match status" value="1"/>
</dbReference>
<dbReference type="Proteomes" id="UP001169242">
    <property type="component" value="Unassembled WGS sequence"/>
</dbReference>
<dbReference type="PANTHER" id="PTHR31302">
    <property type="entry name" value="TRANSMEMBRANE PROTEIN WITH METALLOPHOSPHOESTERASE DOMAIN-RELATED"/>
    <property type="match status" value="1"/>
</dbReference>
<keyword evidence="2" id="KW-0378">Hydrolase</keyword>
<dbReference type="RefSeq" id="WP_271011745.1">
    <property type="nucleotide sequence ID" value="NZ_JAQIFT010000033.1"/>
</dbReference>
<dbReference type="Gene3D" id="3.60.21.10">
    <property type="match status" value="1"/>
</dbReference>
<sequence>MKVKYFIAILLCLFIAFISLGLYNGLRIQEYEVDAENIENHIKIALITDLHSCSYGEDESALIDLLDKESPDLVMLAGDIFDDVISNDNTVFFLENITKKYPCYYVTGNHEYWSGRSAFEEKMQILKNFGVIHLSAEMEILTINNETINICGVDDPDAAMIASRDRNYSTLSFEEQIEKVKKLSDNANYTILLSHRPEYLDRYVTEGFDLVLSGHAHGGQWRIPGLVNGVYAPNQGWFPKYAGGKYIVDNTTMIVSRGLAKESTRIPRFYNRPEVVLIDLY</sequence>
<evidence type="ECO:0000256" key="1">
    <source>
        <dbReference type="ARBA" id="ARBA00022723"/>
    </source>
</evidence>
<comment type="caution">
    <text evidence="4">The sequence shown here is derived from an EMBL/GenBank/DDBJ whole genome shotgun (WGS) entry which is preliminary data.</text>
</comment>
<feature type="domain" description="Calcineurin-like phosphoesterase" evidence="3">
    <location>
        <begin position="42"/>
        <end position="218"/>
    </location>
</feature>
<evidence type="ECO:0000256" key="2">
    <source>
        <dbReference type="ARBA" id="ARBA00022801"/>
    </source>
</evidence>
<dbReference type="GO" id="GO:0016020">
    <property type="term" value="C:membrane"/>
    <property type="evidence" value="ECO:0007669"/>
    <property type="project" value="GOC"/>
</dbReference>
<dbReference type="EMBL" id="JAQIFT010000033">
    <property type="protein sequence ID" value="MDA3731357.1"/>
    <property type="molecule type" value="Genomic_DNA"/>
</dbReference>
<protein>
    <submittedName>
        <fullName evidence="4">Metallophosphoesterase</fullName>
    </submittedName>
</protein>